<protein>
    <submittedName>
        <fullName evidence="2">Uncharacterized protein</fullName>
    </submittedName>
</protein>
<dbReference type="EMBL" id="CAUYUE010000018">
    <property type="protein sequence ID" value="CAK0788014.1"/>
    <property type="molecule type" value="Genomic_DNA"/>
</dbReference>
<comment type="caution">
    <text evidence="2">The sequence shown here is derived from an EMBL/GenBank/DDBJ whole genome shotgun (WGS) entry which is preliminary data.</text>
</comment>
<sequence length="147" mass="15649">MAYREESLSVAGSLAPGSSIASSSIHMLSLGSSSLGSMKSSSCRLGTDNLEPAGVPDEAWHRLCRRLGNQRACSEPATPPQVLGKVTEDLLPPYMNGASDGKPLQEGACQPGQSYKIWDSSKMRPPIAPSRQPQRGGLERSCVCPRH</sequence>
<dbReference type="Proteomes" id="UP001314263">
    <property type="component" value="Unassembled WGS sequence"/>
</dbReference>
<accession>A0AAV1IPR6</accession>
<name>A0AAV1IPR6_9CHLO</name>
<evidence type="ECO:0000256" key="1">
    <source>
        <dbReference type="SAM" id="MobiDB-lite"/>
    </source>
</evidence>
<evidence type="ECO:0000313" key="2">
    <source>
        <dbReference type="EMBL" id="CAK0788014.1"/>
    </source>
</evidence>
<feature type="region of interest" description="Disordered" evidence="1">
    <location>
        <begin position="91"/>
        <end position="147"/>
    </location>
</feature>
<organism evidence="2 3">
    <name type="scientific">Coccomyxa viridis</name>
    <dbReference type="NCBI Taxonomy" id="1274662"/>
    <lineage>
        <taxon>Eukaryota</taxon>
        <taxon>Viridiplantae</taxon>
        <taxon>Chlorophyta</taxon>
        <taxon>core chlorophytes</taxon>
        <taxon>Trebouxiophyceae</taxon>
        <taxon>Trebouxiophyceae incertae sedis</taxon>
        <taxon>Coccomyxaceae</taxon>
        <taxon>Coccomyxa</taxon>
    </lineage>
</organism>
<reference evidence="2 3" key="1">
    <citation type="submission" date="2023-10" db="EMBL/GenBank/DDBJ databases">
        <authorList>
            <person name="Maclean D."/>
            <person name="Macfadyen A."/>
        </authorList>
    </citation>
    <scope>NUCLEOTIDE SEQUENCE [LARGE SCALE GENOMIC DNA]</scope>
</reference>
<evidence type="ECO:0000313" key="3">
    <source>
        <dbReference type="Proteomes" id="UP001314263"/>
    </source>
</evidence>
<keyword evidence="3" id="KW-1185">Reference proteome</keyword>
<proteinExistence type="predicted"/>
<gene>
    <name evidence="2" type="ORF">CVIRNUC_011236</name>
</gene>
<dbReference type="AlphaFoldDB" id="A0AAV1IPR6"/>